<evidence type="ECO:0008006" key="3">
    <source>
        <dbReference type="Google" id="ProtNLM"/>
    </source>
</evidence>
<reference evidence="1 2" key="1">
    <citation type="submission" date="2019-01" db="EMBL/GenBank/DDBJ databases">
        <title>Spirosoma flava sp. nov., a propanil-degrading bacterium isolated from herbicide-contaminated soil.</title>
        <authorList>
            <person name="Zhang L."/>
            <person name="Jiang J.-D."/>
        </authorList>
    </citation>
    <scope>NUCLEOTIDE SEQUENCE [LARGE SCALE GENOMIC DNA]</scope>
    <source>
        <strain evidence="1 2">TY50</strain>
    </source>
</reference>
<dbReference type="AlphaFoldDB" id="A0A4Q2UPM9"/>
<dbReference type="Pfam" id="PF05742">
    <property type="entry name" value="TANGO2"/>
    <property type="match status" value="1"/>
</dbReference>
<comment type="caution">
    <text evidence="1">The sequence shown here is derived from an EMBL/GenBank/DDBJ whole genome shotgun (WGS) entry which is preliminary data.</text>
</comment>
<dbReference type="EMBL" id="SBLB01000001">
    <property type="protein sequence ID" value="RYC71424.1"/>
    <property type="molecule type" value="Genomic_DNA"/>
</dbReference>
<evidence type="ECO:0000313" key="1">
    <source>
        <dbReference type="EMBL" id="RYC71424.1"/>
    </source>
</evidence>
<proteinExistence type="predicted"/>
<gene>
    <name evidence="1" type="ORF">EQG79_04570</name>
</gene>
<protein>
    <recommendedName>
        <fullName evidence="3">NRDE family protein</fullName>
    </recommendedName>
</protein>
<evidence type="ECO:0000313" key="2">
    <source>
        <dbReference type="Proteomes" id="UP000290407"/>
    </source>
</evidence>
<dbReference type="Proteomes" id="UP000290407">
    <property type="component" value="Unassembled WGS sequence"/>
</dbReference>
<accession>A0A4Q2UPM9</accession>
<organism evidence="1 2">
    <name type="scientific">Spirosoma sordidisoli</name>
    <dbReference type="NCBI Taxonomy" id="2502893"/>
    <lineage>
        <taxon>Bacteria</taxon>
        <taxon>Pseudomonadati</taxon>
        <taxon>Bacteroidota</taxon>
        <taxon>Cytophagia</taxon>
        <taxon>Cytophagales</taxon>
        <taxon>Cytophagaceae</taxon>
        <taxon>Spirosoma</taxon>
    </lineage>
</organism>
<dbReference type="InterPro" id="IPR008551">
    <property type="entry name" value="TANGO2"/>
</dbReference>
<dbReference type="RefSeq" id="WP_129600253.1">
    <property type="nucleotide sequence ID" value="NZ_SBLB01000001.1"/>
</dbReference>
<sequence length="240" mass="27093">MCTATYVPLTTNGFILTHSRDEKAIRPTARPPKAFSIGDQAVIFPQDPQSQGTWIASSARTTVCLLNGAFVPHQVQPAYKQSRGLVIPHFFTYPSINAFSAAYDFGHIEPFTLLVAEAERLTELRWTGQRLFTHEKDPNRAHIWSSVTLYTPDMIKKREGWFGDWLPQHPNPTVDDIRHFHQSAGDGDAETSIRMNRQHALLTISLTSIVQQDGDAEFIYEDFTQSTFSQQTIRPAYAIA</sequence>
<name>A0A4Q2UPM9_9BACT</name>
<keyword evidence="2" id="KW-1185">Reference proteome</keyword>